<feature type="transmembrane region" description="Helical" evidence="5">
    <location>
        <begin position="33"/>
        <end position="53"/>
    </location>
</feature>
<evidence type="ECO:0000259" key="6">
    <source>
        <dbReference type="Pfam" id="PF04932"/>
    </source>
</evidence>
<evidence type="ECO:0000256" key="4">
    <source>
        <dbReference type="ARBA" id="ARBA00023136"/>
    </source>
</evidence>
<evidence type="ECO:0000256" key="5">
    <source>
        <dbReference type="SAM" id="Phobius"/>
    </source>
</evidence>
<feature type="transmembrane region" description="Helical" evidence="5">
    <location>
        <begin position="59"/>
        <end position="82"/>
    </location>
</feature>
<evidence type="ECO:0000313" key="8">
    <source>
        <dbReference type="Proteomes" id="UP001163156"/>
    </source>
</evidence>
<dbReference type="RefSeq" id="WP_264807846.1">
    <property type="nucleotide sequence ID" value="NZ_CP110226.1"/>
</dbReference>
<proteinExistence type="predicted"/>
<dbReference type="Proteomes" id="UP001163156">
    <property type="component" value="Chromosome"/>
</dbReference>
<dbReference type="GO" id="GO:0016874">
    <property type="term" value="F:ligase activity"/>
    <property type="evidence" value="ECO:0007669"/>
    <property type="project" value="UniProtKB-KW"/>
</dbReference>
<protein>
    <submittedName>
        <fullName evidence="7">O-antigen ligase family protein</fullName>
    </submittedName>
</protein>
<keyword evidence="8" id="KW-1185">Reference proteome</keyword>
<evidence type="ECO:0000256" key="2">
    <source>
        <dbReference type="ARBA" id="ARBA00022692"/>
    </source>
</evidence>
<dbReference type="EMBL" id="CP110226">
    <property type="protein sequence ID" value="UZD21373.1"/>
    <property type="molecule type" value="Genomic_DNA"/>
</dbReference>
<evidence type="ECO:0000313" key="7">
    <source>
        <dbReference type="EMBL" id="UZD21373.1"/>
    </source>
</evidence>
<feature type="transmembrane region" description="Helical" evidence="5">
    <location>
        <begin position="272"/>
        <end position="289"/>
    </location>
</feature>
<feature type="domain" description="O-antigen ligase-related" evidence="6">
    <location>
        <begin position="255"/>
        <end position="389"/>
    </location>
</feature>
<evidence type="ECO:0000256" key="3">
    <source>
        <dbReference type="ARBA" id="ARBA00022989"/>
    </source>
</evidence>
<organism evidence="7 8">
    <name type="scientific">Algoriphagus halophytocola</name>
    <dbReference type="NCBI Taxonomy" id="2991499"/>
    <lineage>
        <taxon>Bacteria</taxon>
        <taxon>Pseudomonadati</taxon>
        <taxon>Bacteroidota</taxon>
        <taxon>Cytophagia</taxon>
        <taxon>Cytophagales</taxon>
        <taxon>Cyclobacteriaceae</taxon>
        <taxon>Algoriphagus</taxon>
    </lineage>
</organism>
<keyword evidence="3 5" id="KW-1133">Transmembrane helix</keyword>
<dbReference type="Pfam" id="PF04932">
    <property type="entry name" value="Wzy_C"/>
    <property type="match status" value="1"/>
</dbReference>
<sequence length="470" mass="52992">MAIIFFLLIAAAVGAGFLWVVQKMVFQGKWSYFIYFLAAFLPFYITSLSLAYLTTRSTVVVSLFQVSKEFIVLIAGLSFLAYQKRLFNYPFRLQSTDWFMFSFLGLAVLFLFLPIGQASFVNKALYFKSMLIPSLVYFLGRNTNFSGFELRKLFQLIFVVAIAAFLVNLVERFLLGAHLQQFTGYALFNQVVNNIEPEGNYGLTWTFETTNAMKRLGSFFSDPLELASSVLMGFSAGLIWFLTTEREQQWKYLLVMLCSTGSLVFASSRASFAAFFLMIFFIALVFRLYKLIGIGLLSLVTFAGFILFFASDDLYFYVIDTLTLADTSSVGHVVEWALALESMLSNPLGIGLAMSGNFGSVSDELRVGGENQFLIYGVQLGWVGMLLYIGTLFSGIRNAIFVFKNSENLNIARMAFVAGTVKAGLLLPLFTANVEIYTYVSWVSWWMVGISINEYSRLRLHSQQTELQNK</sequence>
<dbReference type="InterPro" id="IPR007016">
    <property type="entry name" value="O-antigen_ligase-rel_domated"/>
</dbReference>
<accession>A0ABY6MDZ4</accession>
<comment type="subcellular location">
    <subcellularLocation>
        <location evidence="1">Membrane</location>
        <topology evidence="1">Multi-pass membrane protein</topology>
    </subcellularLocation>
</comment>
<feature type="transmembrane region" description="Helical" evidence="5">
    <location>
        <begin position="436"/>
        <end position="455"/>
    </location>
</feature>
<evidence type="ECO:0000256" key="1">
    <source>
        <dbReference type="ARBA" id="ARBA00004141"/>
    </source>
</evidence>
<keyword evidence="7" id="KW-0436">Ligase</keyword>
<feature type="transmembrane region" description="Helical" evidence="5">
    <location>
        <begin position="152"/>
        <end position="170"/>
    </location>
</feature>
<feature type="transmembrane region" description="Helical" evidence="5">
    <location>
        <begin position="296"/>
        <end position="318"/>
    </location>
</feature>
<feature type="transmembrane region" description="Helical" evidence="5">
    <location>
        <begin position="226"/>
        <end position="243"/>
    </location>
</feature>
<keyword evidence="2 5" id="KW-0812">Transmembrane</keyword>
<keyword evidence="4 5" id="KW-0472">Membrane</keyword>
<feature type="transmembrane region" description="Helical" evidence="5">
    <location>
        <begin position="98"/>
        <end position="118"/>
    </location>
</feature>
<name>A0ABY6MDZ4_9BACT</name>
<feature type="transmembrane region" description="Helical" evidence="5">
    <location>
        <begin position="373"/>
        <end position="396"/>
    </location>
</feature>
<feature type="transmembrane region" description="Helical" evidence="5">
    <location>
        <begin position="6"/>
        <end position="26"/>
    </location>
</feature>
<gene>
    <name evidence="7" type="ORF">OM944_11925</name>
</gene>
<reference evidence="7" key="1">
    <citation type="submission" date="2022-10" db="EMBL/GenBank/DDBJ databases">
        <title>Algoriphagus sp. a novel bacteria isolate from halophytes salicornia europaea.</title>
        <authorList>
            <person name="Peng Y."/>
            <person name="Jiang L."/>
            <person name="Lee J."/>
        </authorList>
    </citation>
    <scope>NUCLEOTIDE SEQUENCE</scope>
    <source>
        <strain evidence="7">TR-M5</strain>
    </source>
</reference>
<feature type="transmembrane region" description="Helical" evidence="5">
    <location>
        <begin position="408"/>
        <end position="430"/>
    </location>
</feature>